<dbReference type="PANTHER" id="PTHR30354:SF22">
    <property type="entry name" value="HIGH-AFFINITY GLUCONATE TRANSPORTER"/>
    <property type="match status" value="1"/>
</dbReference>
<comment type="caution">
    <text evidence="8">The sequence shown here is derived from an EMBL/GenBank/DDBJ whole genome shotgun (WGS) entry which is preliminary data.</text>
</comment>
<evidence type="ECO:0000256" key="3">
    <source>
        <dbReference type="ARBA" id="ARBA00022475"/>
    </source>
</evidence>
<evidence type="ECO:0000256" key="1">
    <source>
        <dbReference type="ARBA" id="ARBA00004651"/>
    </source>
</evidence>
<reference evidence="8" key="1">
    <citation type="journal article" date="2014" name="Front. Microbiol.">
        <title>High frequency of phylogenetically diverse reductive dehalogenase-homologous genes in deep subseafloor sedimentary metagenomes.</title>
        <authorList>
            <person name="Kawai M."/>
            <person name="Futagami T."/>
            <person name="Toyoda A."/>
            <person name="Takaki Y."/>
            <person name="Nishi S."/>
            <person name="Hori S."/>
            <person name="Arai W."/>
            <person name="Tsubouchi T."/>
            <person name="Morono Y."/>
            <person name="Uchiyama I."/>
            <person name="Ito T."/>
            <person name="Fujiyama A."/>
            <person name="Inagaki F."/>
            <person name="Takami H."/>
        </authorList>
    </citation>
    <scope>NUCLEOTIDE SEQUENCE</scope>
    <source>
        <strain evidence="8">Expedition CK06-06</strain>
    </source>
</reference>
<evidence type="ECO:0000256" key="2">
    <source>
        <dbReference type="ARBA" id="ARBA00022448"/>
    </source>
</evidence>
<dbReference type="EMBL" id="BARW01021582">
    <property type="protein sequence ID" value="GAI89773.1"/>
    <property type="molecule type" value="Genomic_DNA"/>
</dbReference>
<evidence type="ECO:0000256" key="6">
    <source>
        <dbReference type="ARBA" id="ARBA00023136"/>
    </source>
</evidence>
<comment type="subcellular location">
    <subcellularLocation>
        <location evidence="1">Cell membrane</location>
        <topology evidence="1">Multi-pass membrane protein</topology>
    </subcellularLocation>
</comment>
<accession>X1S9X4</accession>
<feature type="transmembrane region" description="Helical" evidence="7">
    <location>
        <begin position="6"/>
        <end position="39"/>
    </location>
</feature>
<protein>
    <recommendedName>
        <fullName evidence="9">Gluconate permease</fullName>
    </recommendedName>
</protein>
<evidence type="ECO:0000256" key="4">
    <source>
        <dbReference type="ARBA" id="ARBA00022692"/>
    </source>
</evidence>
<dbReference type="AlphaFoldDB" id="X1S9X4"/>
<keyword evidence="6 7" id="KW-0472">Membrane</keyword>
<keyword evidence="4 7" id="KW-0812">Transmembrane</keyword>
<dbReference type="InterPro" id="IPR003474">
    <property type="entry name" value="Glcn_transporter"/>
</dbReference>
<proteinExistence type="predicted"/>
<evidence type="ECO:0000313" key="8">
    <source>
        <dbReference type="EMBL" id="GAI89773.1"/>
    </source>
</evidence>
<evidence type="ECO:0000256" key="5">
    <source>
        <dbReference type="ARBA" id="ARBA00022989"/>
    </source>
</evidence>
<gene>
    <name evidence="8" type="ORF">S12H4_36227</name>
</gene>
<keyword evidence="5 7" id="KW-1133">Transmembrane helix</keyword>
<sequence>MNPVVILIIGVALLIGMIIVLRVNAFIALITTAIIVSLLAPGDLADKVSRVAGAFGSVVGAIGIVIALAAVIGKCLMDSGAADRIVRSFLKALGEKRASTALMAGGFVL</sequence>
<organism evidence="8">
    <name type="scientific">marine sediment metagenome</name>
    <dbReference type="NCBI Taxonomy" id="412755"/>
    <lineage>
        <taxon>unclassified sequences</taxon>
        <taxon>metagenomes</taxon>
        <taxon>ecological metagenomes</taxon>
    </lineage>
</organism>
<dbReference type="Pfam" id="PF02447">
    <property type="entry name" value="GntP_permease"/>
    <property type="match status" value="1"/>
</dbReference>
<evidence type="ECO:0000256" key="7">
    <source>
        <dbReference type="SAM" id="Phobius"/>
    </source>
</evidence>
<evidence type="ECO:0008006" key="9">
    <source>
        <dbReference type="Google" id="ProtNLM"/>
    </source>
</evidence>
<feature type="transmembrane region" description="Helical" evidence="7">
    <location>
        <begin position="51"/>
        <end position="72"/>
    </location>
</feature>
<dbReference type="PANTHER" id="PTHR30354">
    <property type="entry name" value="GNT FAMILY GLUCONATE TRANSPORTER"/>
    <property type="match status" value="1"/>
</dbReference>
<feature type="non-terminal residue" evidence="8">
    <location>
        <position position="109"/>
    </location>
</feature>
<dbReference type="GO" id="GO:0005886">
    <property type="term" value="C:plasma membrane"/>
    <property type="evidence" value="ECO:0007669"/>
    <property type="project" value="UniProtKB-SubCell"/>
</dbReference>
<name>X1S9X4_9ZZZZ</name>
<keyword evidence="3" id="KW-1003">Cell membrane</keyword>
<keyword evidence="2" id="KW-0813">Transport</keyword>
<dbReference type="GO" id="GO:0015128">
    <property type="term" value="F:gluconate transmembrane transporter activity"/>
    <property type="evidence" value="ECO:0007669"/>
    <property type="project" value="InterPro"/>
</dbReference>